<reference evidence="1" key="1">
    <citation type="submission" date="2014-09" db="EMBL/GenBank/DDBJ databases">
        <authorList>
            <person name="Magalhaes I.L.F."/>
            <person name="Oliveira U."/>
            <person name="Santos F.R."/>
            <person name="Vidigal T.H.D.A."/>
            <person name="Brescovit A.D."/>
            <person name="Santos A.J."/>
        </authorList>
    </citation>
    <scope>NUCLEOTIDE SEQUENCE</scope>
    <source>
        <tissue evidence="1">Shoot tissue taken approximately 20 cm above the soil surface</tissue>
    </source>
</reference>
<accession>A0A0A9H085</accession>
<organism evidence="1">
    <name type="scientific">Arundo donax</name>
    <name type="common">Giant reed</name>
    <name type="synonym">Donax arundinaceus</name>
    <dbReference type="NCBI Taxonomy" id="35708"/>
    <lineage>
        <taxon>Eukaryota</taxon>
        <taxon>Viridiplantae</taxon>
        <taxon>Streptophyta</taxon>
        <taxon>Embryophyta</taxon>
        <taxon>Tracheophyta</taxon>
        <taxon>Spermatophyta</taxon>
        <taxon>Magnoliopsida</taxon>
        <taxon>Liliopsida</taxon>
        <taxon>Poales</taxon>
        <taxon>Poaceae</taxon>
        <taxon>PACMAD clade</taxon>
        <taxon>Arundinoideae</taxon>
        <taxon>Arundineae</taxon>
        <taxon>Arundo</taxon>
    </lineage>
</organism>
<name>A0A0A9H085_ARUDO</name>
<protein>
    <submittedName>
        <fullName evidence="1">Uncharacterized protein</fullName>
    </submittedName>
</protein>
<dbReference type="EMBL" id="GBRH01167281">
    <property type="protein sequence ID" value="JAE30615.1"/>
    <property type="molecule type" value="Transcribed_RNA"/>
</dbReference>
<dbReference type="AlphaFoldDB" id="A0A0A9H085"/>
<evidence type="ECO:0000313" key="1">
    <source>
        <dbReference type="EMBL" id="JAE30615.1"/>
    </source>
</evidence>
<reference evidence="1" key="2">
    <citation type="journal article" date="2015" name="Data Brief">
        <title>Shoot transcriptome of the giant reed, Arundo donax.</title>
        <authorList>
            <person name="Barrero R.A."/>
            <person name="Guerrero F.D."/>
            <person name="Moolhuijzen P."/>
            <person name="Goolsby J.A."/>
            <person name="Tidwell J."/>
            <person name="Bellgard S.E."/>
            <person name="Bellgard M.I."/>
        </authorList>
    </citation>
    <scope>NUCLEOTIDE SEQUENCE</scope>
    <source>
        <tissue evidence="1">Shoot tissue taken approximately 20 cm above the soil surface</tissue>
    </source>
</reference>
<sequence>MRFQISYTNLTSLTKHKRCTHVCVFTLYLPNSNHQD</sequence>
<proteinExistence type="predicted"/>